<name>A0AAN8SY06_SOLBU</name>
<evidence type="ECO:0008006" key="3">
    <source>
        <dbReference type="Google" id="ProtNLM"/>
    </source>
</evidence>
<comment type="caution">
    <text evidence="1">The sequence shown here is derived from an EMBL/GenBank/DDBJ whole genome shotgun (WGS) entry which is preliminary data.</text>
</comment>
<evidence type="ECO:0000313" key="2">
    <source>
        <dbReference type="Proteomes" id="UP001371456"/>
    </source>
</evidence>
<proteinExistence type="predicted"/>
<accession>A0AAN8SY06</accession>
<evidence type="ECO:0000313" key="1">
    <source>
        <dbReference type="EMBL" id="KAK6777905.1"/>
    </source>
</evidence>
<keyword evidence="2" id="KW-1185">Reference proteome</keyword>
<organism evidence="1 2">
    <name type="scientific">Solanum bulbocastanum</name>
    <name type="common">Wild potato</name>
    <dbReference type="NCBI Taxonomy" id="147425"/>
    <lineage>
        <taxon>Eukaryota</taxon>
        <taxon>Viridiplantae</taxon>
        <taxon>Streptophyta</taxon>
        <taxon>Embryophyta</taxon>
        <taxon>Tracheophyta</taxon>
        <taxon>Spermatophyta</taxon>
        <taxon>Magnoliopsida</taxon>
        <taxon>eudicotyledons</taxon>
        <taxon>Gunneridae</taxon>
        <taxon>Pentapetalae</taxon>
        <taxon>asterids</taxon>
        <taxon>lamiids</taxon>
        <taxon>Solanales</taxon>
        <taxon>Solanaceae</taxon>
        <taxon>Solanoideae</taxon>
        <taxon>Solaneae</taxon>
        <taxon>Solanum</taxon>
    </lineage>
</organism>
<dbReference type="AlphaFoldDB" id="A0AAN8SY06"/>
<protein>
    <recommendedName>
        <fullName evidence="3">Reverse transcriptase</fullName>
    </recommendedName>
</protein>
<dbReference type="PANTHER" id="PTHR33116">
    <property type="entry name" value="REVERSE TRANSCRIPTASE ZINC-BINDING DOMAIN-CONTAINING PROTEIN-RELATED-RELATED"/>
    <property type="match status" value="1"/>
</dbReference>
<dbReference type="Proteomes" id="UP001371456">
    <property type="component" value="Unassembled WGS sequence"/>
</dbReference>
<gene>
    <name evidence="1" type="ORF">RDI58_024623</name>
</gene>
<sequence length="86" mass="10375">MLEFIKERVKTNIKGWKSSFLSLTWKEFMLKSLLSSIPSYALSCFQFPDNLEKEITTIFLDFWWGKNEGKRKMHYEKWQKLCEAKS</sequence>
<reference evidence="1 2" key="1">
    <citation type="submission" date="2024-02" db="EMBL/GenBank/DDBJ databases">
        <title>de novo genome assembly of Solanum bulbocastanum strain 11H21.</title>
        <authorList>
            <person name="Hosaka A.J."/>
        </authorList>
    </citation>
    <scope>NUCLEOTIDE SEQUENCE [LARGE SCALE GENOMIC DNA]</scope>
    <source>
        <tissue evidence="1">Young leaves</tissue>
    </source>
</reference>
<dbReference type="EMBL" id="JBANQN010000010">
    <property type="protein sequence ID" value="KAK6777905.1"/>
    <property type="molecule type" value="Genomic_DNA"/>
</dbReference>
<dbReference type="PANTHER" id="PTHR33116:SF86">
    <property type="entry name" value="REVERSE TRANSCRIPTASE DOMAIN-CONTAINING PROTEIN"/>
    <property type="match status" value="1"/>
</dbReference>